<dbReference type="InterPro" id="IPR020471">
    <property type="entry name" value="AKR"/>
</dbReference>
<keyword evidence="1" id="KW-0560">Oxidoreductase</keyword>
<dbReference type="Proteomes" id="UP000769528">
    <property type="component" value="Unassembled WGS sequence"/>
</dbReference>
<reference evidence="6" key="2">
    <citation type="submission" date="2021-01" db="EMBL/GenBank/DDBJ databases">
        <authorList>
            <person name="Schikora-Tamarit M.A."/>
        </authorList>
    </citation>
    <scope>NUCLEOTIDE SEQUENCE</scope>
    <source>
        <strain evidence="6">CBS6341</strain>
    </source>
</reference>
<feature type="site" description="Lowers pKa of active site Tyr" evidence="4">
    <location>
        <position position="87"/>
    </location>
</feature>
<evidence type="ECO:0000313" key="6">
    <source>
        <dbReference type="EMBL" id="KAH3667880.1"/>
    </source>
</evidence>
<keyword evidence="7" id="KW-1185">Reference proteome</keyword>
<evidence type="ECO:0000256" key="4">
    <source>
        <dbReference type="PIRSR" id="PIRSR000097-3"/>
    </source>
</evidence>
<reference evidence="6" key="1">
    <citation type="journal article" date="2021" name="Open Biol.">
        <title>Shared evolutionary footprints suggest mitochondrial oxidative damage underlies multiple complex I losses in fungi.</title>
        <authorList>
            <person name="Schikora-Tamarit M.A."/>
            <person name="Marcet-Houben M."/>
            <person name="Nosek J."/>
            <person name="Gabaldon T."/>
        </authorList>
    </citation>
    <scope>NUCLEOTIDE SEQUENCE</scope>
    <source>
        <strain evidence="6">CBS6341</strain>
    </source>
</reference>
<dbReference type="GO" id="GO:0016616">
    <property type="term" value="F:oxidoreductase activity, acting on the CH-OH group of donors, NAD or NADP as acceptor"/>
    <property type="evidence" value="ECO:0007669"/>
    <property type="project" value="UniProtKB-ARBA"/>
</dbReference>
<dbReference type="AlphaFoldDB" id="A0A9P8T778"/>
<dbReference type="InterPro" id="IPR018170">
    <property type="entry name" value="Aldo/ket_reductase_CS"/>
</dbReference>
<dbReference type="Pfam" id="PF00248">
    <property type="entry name" value="Aldo_ket_red"/>
    <property type="match status" value="1"/>
</dbReference>
<evidence type="ECO:0000256" key="3">
    <source>
        <dbReference type="PIRSR" id="PIRSR000097-2"/>
    </source>
</evidence>
<dbReference type="Gene3D" id="3.20.20.100">
    <property type="entry name" value="NADP-dependent oxidoreductase domain"/>
    <property type="match status" value="1"/>
</dbReference>
<evidence type="ECO:0000259" key="5">
    <source>
        <dbReference type="Pfam" id="PF00248"/>
    </source>
</evidence>
<dbReference type="SUPFAM" id="SSF51430">
    <property type="entry name" value="NAD(P)-linked oxidoreductase"/>
    <property type="match status" value="1"/>
</dbReference>
<protein>
    <recommendedName>
        <fullName evidence="5">NADP-dependent oxidoreductase domain-containing protein</fullName>
    </recommendedName>
</protein>
<dbReference type="PANTHER" id="PTHR11732">
    <property type="entry name" value="ALDO/KETO REDUCTASE"/>
    <property type="match status" value="1"/>
</dbReference>
<dbReference type="PROSITE" id="PS00798">
    <property type="entry name" value="ALDOKETO_REDUCTASE_1"/>
    <property type="match status" value="1"/>
</dbReference>
<organism evidence="6 7">
    <name type="scientific">Wickerhamomyces mucosus</name>
    <dbReference type="NCBI Taxonomy" id="1378264"/>
    <lineage>
        <taxon>Eukaryota</taxon>
        <taxon>Fungi</taxon>
        <taxon>Dikarya</taxon>
        <taxon>Ascomycota</taxon>
        <taxon>Saccharomycotina</taxon>
        <taxon>Saccharomycetes</taxon>
        <taxon>Phaffomycetales</taxon>
        <taxon>Wickerhamomycetaceae</taxon>
        <taxon>Wickerhamomyces</taxon>
    </lineage>
</organism>
<dbReference type="InterPro" id="IPR023210">
    <property type="entry name" value="NADP_OxRdtase_dom"/>
</dbReference>
<evidence type="ECO:0000256" key="2">
    <source>
        <dbReference type="PIRSR" id="PIRSR000097-1"/>
    </source>
</evidence>
<proteinExistence type="predicted"/>
<evidence type="ECO:0000313" key="7">
    <source>
        <dbReference type="Proteomes" id="UP000769528"/>
    </source>
</evidence>
<gene>
    <name evidence="6" type="ORF">WICMUC_005158</name>
</gene>
<comment type="caution">
    <text evidence="6">The sequence shown here is derived from an EMBL/GenBank/DDBJ whole genome shotgun (WGS) entry which is preliminary data.</text>
</comment>
<dbReference type="PRINTS" id="PR00069">
    <property type="entry name" value="ALDKETRDTASE"/>
</dbReference>
<evidence type="ECO:0000256" key="1">
    <source>
        <dbReference type="ARBA" id="ARBA00023002"/>
    </source>
</evidence>
<feature type="active site" description="Proton donor" evidence="2">
    <location>
        <position position="58"/>
    </location>
</feature>
<name>A0A9P8T778_9ASCO</name>
<dbReference type="PIRSF" id="PIRSF000097">
    <property type="entry name" value="AKR"/>
    <property type="match status" value="1"/>
</dbReference>
<accession>A0A9P8T778</accession>
<feature type="binding site" evidence="3">
    <location>
        <position position="118"/>
    </location>
    <ligand>
        <name>substrate</name>
    </ligand>
</feature>
<sequence>MTEIKKANELYFTFHNGNKVPALGLGTANHGDKIPQTKEAVKTAIRAGYRHIDTAWVYETEHIIGEALKELFEDGEIKREDLFITTKIGTPLAETPEISLNQSLKELGIDYVDLLLQHWPTSRKPIWKVEGVEIDRKHNKANNKNPVEYDFVKYYKAIEDLYEKYPEKVKNIGVSNYSTEFLEKLLKEAKHKPVINQIELHPNLSQRDLVKFNTDNGILVTAYSPLGSSGAPNAKIPLVLELAEKYKTSPNAILSSYHINQGVIVIPKSVNEERIKQVTELIPLTEEELEALNKIGEENPQRFIAPEFGRKLGFKHWP</sequence>
<feature type="domain" description="NADP-dependent oxidoreductase" evidence="5">
    <location>
        <begin position="23"/>
        <end position="296"/>
    </location>
</feature>
<dbReference type="InterPro" id="IPR036812">
    <property type="entry name" value="NAD(P)_OxRdtase_dom_sf"/>
</dbReference>
<dbReference type="EMBL" id="JAEUBF010001375">
    <property type="protein sequence ID" value="KAH3667880.1"/>
    <property type="molecule type" value="Genomic_DNA"/>
</dbReference>
<dbReference type="OrthoDB" id="416253at2759"/>
<dbReference type="FunFam" id="3.20.20.100:FF:000002">
    <property type="entry name" value="2,5-diketo-D-gluconic acid reductase A"/>
    <property type="match status" value="1"/>
</dbReference>